<organism evidence="1 2">
    <name type="scientific">Desulfosporosinus fructosivorans</name>
    <dbReference type="NCBI Taxonomy" id="2018669"/>
    <lineage>
        <taxon>Bacteria</taxon>
        <taxon>Bacillati</taxon>
        <taxon>Bacillota</taxon>
        <taxon>Clostridia</taxon>
        <taxon>Eubacteriales</taxon>
        <taxon>Desulfitobacteriaceae</taxon>
        <taxon>Desulfosporosinus</taxon>
    </lineage>
</organism>
<dbReference type="Proteomes" id="UP000298460">
    <property type="component" value="Unassembled WGS sequence"/>
</dbReference>
<reference evidence="1 2" key="1">
    <citation type="submission" date="2019-03" db="EMBL/GenBank/DDBJ databases">
        <title>Draft Genome Sequence of Desulfosporosinus fructosivorans Strain 63.6F, Isolated from Marine Sediment in the Baltic Sea.</title>
        <authorList>
            <person name="Hausmann B."/>
            <person name="Vandieken V."/>
            <person name="Pjevac P."/>
            <person name="Schreck K."/>
            <person name="Herbold C.W."/>
            <person name="Loy A."/>
        </authorList>
    </citation>
    <scope>NUCLEOTIDE SEQUENCE [LARGE SCALE GENOMIC DNA]</scope>
    <source>
        <strain evidence="1 2">63.6F</strain>
    </source>
</reference>
<keyword evidence="2" id="KW-1185">Reference proteome</keyword>
<dbReference type="OrthoDB" id="9813957at2"/>
<dbReference type="InterPro" id="IPR012337">
    <property type="entry name" value="RNaseH-like_sf"/>
</dbReference>
<dbReference type="AlphaFoldDB" id="A0A4Z0R5I4"/>
<dbReference type="SUPFAM" id="SSF53098">
    <property type="entry name" value="Ribonuclease H-like"/>
    <property type="match status" value="1"/>
</dbReference>
<dbReference type="EMBL" id="SPQQ01000005">
    <property type="protein sequence ID" value="TGE37413.1"/>
    <property type="molecule type" value="Genomic_DNA"/>
</dbReference>
<evidence type="ECO:0000313" key="2">
    <source>
        <dbReference type="Proteomes" id="UP000298460"/>
    </source>
</evidence>
<evidence type="ECO:0008006" key="3">
    <source>
        <dbReference type="Google" id="ProtNLM"/>
    </source>
</evidence>
<comment type="caution">
    <text evidence="1">The sequence shown here is derived from an EMBL/GenBank/DDBJ whole genome shotgun (WGS) entry which is preliminary data.</text>
</comment>
<protein>
    <recommendedName>
        <fullName evidence="3">Integrase catalytic domain-containing protein</fullName>
    </recommendedName>
</protein>
<proteinExistence type="predicted"/>
<name>A0A4Z0R5I4_9FIRM</name>
<sequence length="95" mass="10981">MGLFCRVRMKKYNSYKGGVGKVAPNLLERNFKADKPFEKLTTDVTEFSLFGKKLYLSPLLDLYNGELIAFSLSEHPNFRMIVEMLEKRVTLSSRL</sequence>
<evidence type="ECO:0000313" key="1">
    <source>
        <dbReference type="EMBL" id="TGE37413.1"/>
    </source>
</evidence>
<gene>
    <name evidence="1" type="ORF">E4K67_16475</name>
</gene>
<accession>A0A4Z0R5I4</accession>